<sequence>MDDEADRELGFSAAPPHLVSLTPFSPVPSPSTRRLSSCFVEPSRPVAAARRLAWVSLQGRLINADEASSATTIKGGLAPKEAVSWELFSPVQRFLIVAVIGVAVAESKKNAQISRLRKSVELRDQVLSSMQQKLDSLCEQLNNKNMELSEIDVFGSDKTKFVDCGCCLCDQHHDMLAGKSVTKATNGDEILQYKTSLANVAEQEERRMSDLSDWASSVTSAAEIQMNSLAIEQDIYNLKKDCEDKDVIIKELTTLLHSSDIAGSKRITELEDIIRRKNTIITRLKKDVVILEQKVVNFARLRRPSFSSSELPSVQIPHMTDNVLYDMESTTSPSSSDSDSSPKDRAESPAVETPEITAHSLESHSIRKLKSLPPKPSGSRSMSPLKEISLNHKLETVSSTRQRQLSASGDQKRTRRLNLSAQKDSTPHKRWV</sequence>
<feature type="compositionally biased region" description="Polar residues" evidence="1">
    <location>
        <begin position="396"/>
        <end position="409"/>
    </location>
</feature>
<dbReference type="Proteomes" id="UP000030645">
    <property type="component" value="Unassembled WGS sequence"/>
</dbReference>
<dbReference type="KEGG" id="mnt:21391353"/>
<organism evidence="2 3">
    <name type="scientific">Morus notabilis</name>
    <dbReference type="NCBI Taxonomy" id="981085"/>
    <lineage>
        <taxon>Eukaryota</taxon>
        <taxon>Viridiplantae</taxon>
        <taxon>Streptophyta</taxon>
        <taxon>Embryophyta</taxon>
        <taxon>Tracheophyta</taxon>
        <taxon>Spermatophyta</taxon>
        <taxon>Magnoliopsida</taxon>
        <taxon>eudicotyledons</taxon>
        <taxon>Gunneridae</taxon>
        <taxon>Pentapetalae</taxon>
        <taxon>rosids</taxon>
        <taxon>fabids</taxon>
        <taxon>Rosales</taxon>
        <taxon>Moraceae</taxon>
        <taxon>Moreae</taxon>
        <taxon>Morus</taxon>
    </lineage>
</organism>
<feature type="region of interest" description="Disordered" evidence="1">
    <location>
        <begin position="326"/>
        <end position="432"/>
    </location>
</feature>
<dbReference type="AlphaFoldDB" id="W9QQ02"/>
<gene>
    <name evidence="2" type="ORF">L484_007965</name>
</gene>
<dbReference type="PANTHER" id="PTHR35507:SF1">
    <property type="entry name" value="TMF_TATA_BD DOMAIN-CONTAINING PROTEIN"/>
    <property type="match status" value="1"/>
</dbReference>
<accession>W9QQ02</accession>
<name>W9QQ02_9ROSA</name>
<dbReference type="STRING" id="981085.W9QQ02"/>
<feature type="compositionally biased region" description="Low complexity" evidence="1">
    <location>
        <begin position="329"/>
        <end position="339"/>
    </location>
</feature>
<dbReference type="OrthoDB" id="1894403at2759"/>
<proteinExistence type="predicted"/>
<evidence type="ECO:0000256" key="1">
    <source>
        <dbReference type="SAM" id="MobiDB-lite"/>
    </source>
</evidence>
<evidence type="ECO:0000313" key="2">
    <source>
        <dbReference type="EMBL" id="EXB48387.1"/>
    </source>
</evidence>
<evidence type="ECO:0000313" key="3">
    <source>
        <dbReference type="Proteomes" id="UP000030645"/>
    </source>
</evidence>
<reference evidence="3" key="1">
    <citation type="submission" date="2013-01" db="EMBL/GenBank/DDBJ databases">
        <title>Draft Genome Sequence of a Mulberry Tree, Morus notabilis C.K. Schneid.</title>
        <authorList>
            <person name="He N."/>
            <person name="Zhao S."/>
        </authorList>
    </citation>
    <scope>NUCLEOTIDE SEQUENCE</scope>
</reference>
<protein>
    <submittedName>
        <fullName evidence="2">Uncharacterized protein</fullName>
    </submittedName>
</protein>
<dbReference type="PANTHER" id="PTHR35507">
    <property type="entry name" value="OS09G0488600 PROTEIN"/>
    <property type="match status" value="1"/>
</dbReference>
<dbReference type="eggNOG" id="ENOG502QWKT">
    <property type="taxonomic scope" value="Eukaryota"/>
</dbReference>
<dbReference type="EMBL" id="KE343942">
    <property type="protein sequence ID" value="EXB48387.1"/>
    <property type="molecule type" value="Genomic_DNA"/>
</dbReference>
<keyword evidence="3" id="KW-1185">Reference proteome</keyword>